<evidence type="ECO:0000256" key="1">
    <source>
        <dbReference type="SAM" id="Phobius"/>
    </source>
</evidence>
<keyword evidence="1" id="KW-0812">Transmembrane</keyword>
<dbReference type="RefSeq" id="WP_162659099.1">
    <property type="nucleotide sequence ID" value="NZ_LR593887.1"/>
</dbReference>
<protein>
    <submittedName>
        <fullName evidence="2">Uncharacterized protein</fullName>
    </submittedName>
</protein>
<feature type="transmembrane region" description="Helical" evidence="1">
    <location>
        <begin position="12"/>
        <end position="36"/>
    </location>
</feature>
<dbReference type="AlphaFoldDB" id="A0A6C2YR48"/>
<dbReference type="EMBL" id="LR586016">
    <property type="protein sequence ID" value="VIP03956.1"/>
    <property type="molecule type" value="Genomic_DNA"/>
</dbReference>
<feature type="transmembrane region" description="Helical" evidence="1">
    <location>
        <begin position="56"/>
        <end position="77"/>
    </location>
</feature>
<name>A0A6C2YR48_9BACT</name>
<sequence length="258" mass="28943">MSETKTDVQVPSWLAFFGSIVLISLIVCLYFYYAHINFPIVEKTDWEKRGQSGDSFGGLNAIFSGFAFAALIFTILLQRADLKATKIELARTADAQEASQKSFSDQVQIMKDAVEISRQSAQLMRLQATRPLAHVIVFAALIDPNALRDGSKSTTLLSRSIALRILNNGRGLARNVRVRVTLPDEPIFLEFGNLVLEACIPRTIPSFGPDTPIDIMLPYIERRTPSSPRSYEIVVHWNYDNGHEEISNQSTINLFMFD</sequence>
<dbReference type="Proteomes" id="UP000464378">
    <property type="component" value="Chromosome"/>
</dbReference>
<dbReference type="InParanoid" id="A0A6C2YR48"/>
<evidence type="ECO:0000313" key="2">
    <source>
        <dbReference type="EMBL" id="VIP03956.1"/>
    </source>
</evidence>
<evidence type="ECO:0000313" key="3">
    <source>
        <dbReference type="Proteomes" id="UP000464378"/>
    </source>
</evidence>
<organism evidence="2">
    <name type="scientific">Tuwongella immobilis</name>
    <dbReference type="NCBI Taxonomy" id="692036"/>
    <lineage>
        <taxon>Bacteria</taxon>
        <taxon>Pseudomonadati</taxon>
        <taxon>Planctomycetota</taxon>
        <taxon>Planctomycetia</taxon>
        <taxon>Gemmatales</taxon>
        <taxon>Gemmataceae</taxon>
        <taxon>Tuwongella</taxon>
    </lineage>
</organism>
<keyword evidence="3" id="KW-1185">Reference proteome</keyword>
<proteinExistence type="predicted"/>
<reference evidence="2" key="1">
    <citation type="submission" date="2019-04" db="EMBL/GenBank/DDBJ databases">
        <authorList>
            <consortium name="Science for Life Laboratories"/>
        </authorList>
    </citation>
    <scope>NUCLEOTIDE SEQUENCE</scope>
    <source>
        <strain evidence="2">MBLW1</strain>
    </source>
</reference>
<keyword evidence="1" id="KW-0472">Membrane</keyword>
<dbReference type="KEGG" id="tim:GMBLW1_52370"/>
<keyword evidence="1" id="KW-1133">Transmembrane helix</keyword>
<accession>A0A6C2YR48</accession>
<gene>
    <name evidence="2" type="ORF">GMBLW1_52370</name>
</gene>
<dbReference type="EMBL" id="LR593887">
    <property type="protein sequence ID" value="VTS05279.1"/>
    <property type="molecule type" value="Genomic_DNA"/>
</dbReference>